<dbReference type="GO" id="GO:0019894">
    <property type="term" value="F:kinesin binding"/>
    <property type="evidence" value="ECO:0007669"/>
    <property type="project" value="TreeGrafter"/>
</dbReference>
<dbReference type="Ensembl" id="ENSPTXT00000017603.1">
    <property type="protein sequence ID" value="ENSPTXP00000017081.1"/>
    <property type="gene ID" value="ENSPTXG00000011781.1"/>
</dbReference>
<dbReference type="Proteomes" id="UP000472273">
    <property type="component" value="Unplaced"/>
</dbReference>
<dbReference type="SUPFAM" id="SSF50969">
    <property type="entry name" value="YVTN repeat-like/Quinoprotein amine dehydrogenase"/>
    <property type="match status" value="1"/>
</dbReference>
<dbReference type="GO" id="GO:0005737">
    <property type="term" value="C:cytoplasm"/>
    <property type="evidence" value="ECO:0007669"/>
    <property type="project" value="TreeGrafter"/>
</dbReference>
<organism evidence="1 2">
    <name type="scientific">Pseudonaja textilis</name>
    <name type="common">Eastern brown snake</name>
    <dbReference type="NCBI Taxonomy" id="8673"/>
    <lineage>
        <taxon>Eukaryota</taxon>
        <taxon>Metazoa</taxon>
        <taxon>Chordata</taxon>
        <taxon>Craniata</taxon>
        <taxon>Vertebrata</taxon>
        <taxon>Euteleostomi</taxon>
        <taxon>Lepidosauria</taxon>
        <taxon>Squamata</taxon>
        <taxon>Bifurcata</taxon>
        <taxon>Unidentata</taxon>
        <taxon>Episquamata</taxon>
        <taxon>Toxicofera</taxon>
        <taxon>Serpentes</taxon>
        <taxon>Colubroidea</taxon>
        <taxon>Elapidae</taxon>
        <taxon>Hydrophiinae</taxon>
        <taxon>Pseudonaja</taxon>
    </lineage>
</organism>
<dbReference type="OMA" id="LPMCMTV"/>
<reference evidence="1" key="2">
    <citation type="submission" date="2025-09" db="UniProtKB">
        <authorList>
            <consortium name="Ensembl"/>
        </authorList>
    </citation>
    <scope>IDENTIFICATION</scope>
</reference>
<dbReference type="GO" id="GO:0016192">
    <property type="term" value="P:vesicle-mediated transport"/>
    <property type="evidence" value="ECO:0007669"/>
    <property type="project" value="TreeGrafter"/>
</dbReference>
<evidence type="ECO:0000313" key="1">
    <source>
        <dbReference type="Ensembl" id="ENSPTXP00000017081.1"/>
    </source>
</evidence>
<dbReference type="AlphaFoldDB" id="A0A670Z7N5"/>
<dbReference type="GO" id="GO:0030159">
    <property type="term" value="F:signaling receptor complex adaptor activity"/>
    <property type="evidence" value="ECO:0007669"/>
    <property type="project" value="TreeGrafter"/>
</dbReference>
<accession>A0A670Z7N5</accession>
<dbReference type="GeneTree" id="ENSGT00940000153496"/>
<dbReference type="InterPro" id="IPR015943">
    <property type="entry name" value="WD40/YVTN_repeat-like_dom_sf"/>
</dbReference>
<dbReference type="InterPro" id="IPR011044">
    <property type="entry name" value="Quino_amine_DH_bsu"/>
</dbReference>
<dbReference type="GO" id="GO:0005078">
    <property type="term" value="F:MAP-kinase scaffold activity"/>
    <property type="evidence" value="ECO:0007669"/>
    <property type="project" value="InterPro"/>
</dbReference>
<name>A0A670Z7N5_PSETE</name>
<sequence>MAQQLKILSWLGRNIYIHSAVTDWRHCQGKARLKEAVHCIVHAQGRVVAALADGSLAIFHRNADRNWELFSPRMVQLGRPRRSIRCIIPVFNWLWCGYGNRIYVLDPRTARIQVMTSHPESHVRHMAAAGRGIWISVRLETTLRLLHAETGQPLQEVELEPFISRTFGKWLVSLALNISALGVFGKRLWVGTSGGTIISVPFVSGKQISLLLIVGKCIAVLFSSEVTSPSAGIPLCAMEQAQISYHGHRDAVRFFVSVPGTLPMCMTVWQNITSFFPEMFTDFPGMGETTEMEEGSGGCDKQGIHVNILAGNFWTLKPSVGRKCRIQ</sequence>
<dbReference type="GO" id="GO:0008432">
    <property type="term" value="F:JUN kinase binding"/>
    <property type="evidence" value="ECO:0007669"/>
    <property type="project" value="TreeGrafter"/>
</dbReference>
<dbReference type="PANTHER" id="PTHR13886">
    <property type="entry name" value="JNK/SAPK-ASSOCIATED PROTEIN"/>
    <property type="match status" value="1"/>
</dbReference>
<dbReference type="InterPro" id="IPR039911">
    <property type="entry name" value="JIP3/JIP4"/>
</dbReference>
<dbReference type="Pfam" id="PF19056">
    <property type="entry name" value="WD40_2"/>
    <property type="match status" value="1"/>
</dbReference>
<evidence type="ECO:0000313" key="2">
    <source>
        <dbReference type="Proteomes" id="UP000472273"/>
    </source>
</evidence>
<protein>
    <submittedName>
        <fullName evidence="1">Uncharacterized protein</fullName>
    </submittedName>
</protein>
<dbReference type="PANTHER" id="PTHR13886:SF7">
    <property type="entry name" value="C-JUN-AMINO-TERMINAL KINASE-INTERACTING PROTEIN 4-LIKE ISOFORM X1"/>
    <property type="match status" value="1"/>
</dbReference>
<reference evidence="1" key="1">
    <citation type="submission" date="2025-08" db="UniProtKB">
        <authorList>
            <consortium name="Ensembl"/>
        </authorList>
    </citation>
    <scope>IDENTIFICATION</scope>
</reference>
<dbReference type="Gene3D" id="2.130.10.10">
    <property type="entry name" value="YVTN repeat-like/Quinoprotein amine dehydrogenase"/>
    <property type="match status" value="1"/>
</dbReference>
<keyword evidence="2" id="KW-1185">Reference proteome</keyword>
<proteinExistence type="predicted"/>